<dbReference type="InterPro" id="IPR005294">
    <property type="entry name" value="ATP_synth_F1_asu"/>
</dbReference>
<feature type="domain" description="ATP synthase alpha subunit C-terminal" evidence="13">
    <location>
        <begin position="386"/>
        <end position="508"/>
    </location>
</feature>
<dbReference type="InterPro" id="IPR000793">
    <property type="entry name" value="ATP_synth_asu_C"/>
</dbReference>
<dbReference type="Proteomes" id="UP000176997">
    <property type="component" value="Unassembled WGS sequence"/>
</dbReference>
<comment type="similarity">
    <text evidence="2 11">Belongs to the ATPase alpha/beta chains family.</text>
</comment>
<keyword evidence="4 11" id="KW-0547">Nucleotide-binding</keyword>
<dbReference type="Gene3D" id="2.40.30.20">
    <property type="match status" value="1"/>
</dbReference>
<dbReference type="PROSITE" id="PS00152">
    <property type="entry name" value="ATPASE_ALPHA_BETA"/>
    <property type="match status" value="1"/>
</dbReference>
<keyword evidence="3 11" id="KW-0813">Transport</keyword>
<dbReference type="InterPro" id="IPR033732">
    <property type="entry name" value="ATP_synth_F1_a_nt-bd_dom"/>
</dbReference>
<accession>A0A1G2S703</accession>
<proteinExistence type="inferred from homology"/>
<dbReference type="Pfam" id="PF00006">
    <property type="entry name" value="ATP-synt_ab"/>
    <property type="match status" value="1"/>
</dbReference>
<dbReference type="InterPro" id="IPR036121">
    <property type="entry name" value="ATPase_F1/V1/A1_a/bsu_N_sf"/>
</dbReference>
<keyword evidence="5 11" id="KW-0067">ATP-binding</keyword>
<dbReference type="SUPFAM" id="SSF52540">
    <property type="entry name" value="P-loop containing nucleoside triphosphate hydrolases"/>
    <property type="match status" value="1"/>
</dbReference>
<gene>
    <name evidence="11" type="primary">atpA</name>
    <name evidence="15" type="ORF">A2675_02330</name>
</gene>
<dbReference type="CDD" id="cd18113">
    <property type="entry name" value="ATP-synt_F1_alpha_C"/>
    <property type="match status" value="1"/>
</dbReference>
<feature type="site" description="Required for activity" evidence="11">
    <location>
        <position position="377"/>
    </location>
</feature>
<feature type="domain" description="ATPase F1/V1/A1 complex alpha/beta subunit N-terminal" evidence="14">
    <location>
        <begin position="24"/>
        <end position="103"/>
    </location>
</feature>
<dbReference type="GO" id="GO:0045259">
    <property type="term" value="C:proton-transporting ATP synthase complex"/>
    <property type="evidence" value="ECO:0007669"/>
    <property type="project" value="UniProtKB-KW"/>
</dbReference>
<dbReference type="Pfam" id="PF00306">
    <property type="entry name" value="ATP-synt_ab_C"/>
    <property type="match status" value="1"/>
</dbReference>
<evidence type="ECO:0000259" key="12">
    <source>
        <dbReference type="Pfam" id="PF00006"/>
    </source>
</evidence>
<evidence type="ECO:0000256" key="9">
    <source>
        <dbReference type="ARBA" id="ARBA00023196"/>
    </source>
</evidence>
<dbReference type="InterPro" id="IPR023366">
    <property type="entry name" value="ATP_synth_asu-like_sf"/>
</dbReference>
<dbReference type="InterPro" id="IPR020003">
    <property type="entry name" value="ATPase_a/bsu_AS"/>
</dbReference>
<dbReference type="AlphaFoldDB" id="A0A1G2S703"/>
<dbReference type="CDD" id="cd01132">
    <property type="entry name" value="F1-ATPase_alpha_CD"/>
    <property type="match status" value="1"/>
</dbReference>
<dbReference type="EC" id="7.1.2.2" evidence="11"/>
<evidence type="ECO:0000256" key="10">
    <source>
        <dbReference type="ARBA" id="ARBA00023310"/>
    </source>
</evidence>
<keyword evidence="9 11" id="KW-0139">CF(1)</keyword>
<dbReference type="NCBIfam" id="TIGR00962">
    <property type="entry name" value="atpA"/>
    <property type="match status" value="1"/>
</dbReference>
<dbReference type="FunFam" id="3.40.50.300:FF:000002">
    <property type="entry name" value="ATP synthase subunit alpha"/>
    <property type="match status" value="1"/>
</dbReference>
<evidence type="ECO:0000256" key="4">
    <source>
        <dbReference type="ARBA" id="ARBA00022741"/>
    </source>
</evidence>
<keyword evidence="11" id="KW-1003">Cell membrane</keyword>
<evidence type="ECO:0000256" key="1">
    <source>
        <dbReference type="ARBA" id="ARBA00004370"/>
    </source>
</evidence>
<dbReference type="NCBIfam" id="NF009884">
    <property type="entry name" value="PRK13343.1"/>
    <property type="match status" value="1"/>
</dbReference>
<dbReference type="GO" id="GO:0046933">
    <property type="term" value="F:proton-transporting ATP synthase activity, rotational mechanism"/>
    <property type="evidence" value="ECO:0007669"/>
    <property type="project" value="UniProtKB-UniRule"/>
</dbReference>
<sequence length="520" mass="56398">MNTTIIEKLRKEIQGFVPEAALERIGTVVSVGDGIVEIDGLTDAMMSEMIVFDDGEGKSLAETLGKSDAVYGLVLNLEEDSVKAVVLGNGAQVREGMIARGTGKVLSIPVSNAMVGRVVNALGEAIDGKGELPKDTMYPIERVAYGVIDRASVNVPLHTGIKAIDGMVPIGRGQRELIIGDRSTGKTTIAIDAILNQASEPKEHRPICIYVAIGQKESKVAQLVHELEARGAMEWSIIVVAGASDPAAFQFLAPYAGATIGEFFMGQGKDALVVYDDLSKHAVAYRQLSLLLRRPPGREAYPGDVFYLHSRLLERAAKLSKELGGGSLTALPIIETQQGDISAYIPTNVISITDGQIFLDTDLFNKGTRPAINVGFSVSRVGSSAQTKAMKKVAGKIRLELAQFRELEAFMQFSQDLDSDTKARIEKGRRLSEILKQYKHAPLSFERQAISIYAAISGVLDTVPVEQVGACEQALLRFFDTEHRTLVETIRTSHEIAKDTEEELIAGLARFKETHPAFFA</sequence>
<dbReference type="PANTHER" id="PTHR48082:SF2">
    <property type="entry name" value="ATP SYNTHASE SUBUNIT ALPHA, MITOCHONDRIAL"/>
    <property type="match status" value="1"/>
</dbReference>
<dbReference type="Pfam" id="PF02874">
    <property type="entry name" value="ATP-synt_ab_N"/>
    <property type="match status" value="1"/>
</dbReference>
<evidence type="ECO:0000256" key="7">
    <source>
        <dbReference type="ARBA" id="ARBA00023065"/>
    </source>
</evidence>
<evidence type="ECO:0000313" key="15">
    <source>
        <dbReference type="EMBL" id="OHA80904.1"/>
    </source>
</evidence>
<keyword evidence="11" id="KW-0375">Hydrogen ion transport</keyword>
<comment type="subcellular location">
    <subcellularLocation>
        <location evidence="11">Cell membrane</location>
        <topology evidence="11">Peripheral membrane protein</topology>
    </subcellularLocation>
    <subcellularLocation>
        <location evidence="1">Membrane</location>
    </subcellularLocation>
</comment>
<reference evidence="15 16" key="1">
    <citation type="journal article" date="2016" name="Nat. Commun.">
        <title>Thousands of microbial genomes shed light on interconnected biogeochemical processes in an aquifer system.</title>
        <authorList>
            <person name="Anantharaman K."/>
            <person name="Brown C.T."/>
            <person name="Hug L.A."/>
            <person name="Sharon I."/>
            <person name="Castelle C.J."/>
            <person name="Probst A.J."/>
            <person name="Thomas B.C."/>
            <person name="Singh A."/>
            <person name="Wilkins M.J."/>
            <person name="Karaoz U."/>
            <person name="Brodie E.L."/>
            <person name="Williams K.H."/>
            <person name="Hubbard S.S."/>
            <person name="Banfield J.F."/>
        </authorList>
    </citation>
    <scope>NUCLEOTIDE SEQUENCE [LARGE SCALE GENOMIC DNA]</scope>
</reference>
<dbReference type="STRING" id="1802723.A2675_02330"/>
<evidence type="ECO:0000256" key="5">
    <source>
        <dbReference type="ARBA" id="ARBA00022840"/>
    </source>
</evidence>
<evidence type="ECO:0000256" key="3">
    <source>
        <dbReference type="ARBA" id="ARBA00022448"/>
    </source>
</evidence>
<evidence type="ECO:0000256" key="6">
    <source>
        <dbReference type="ARBA" id="ARBA00022967"/>
    </source>
</evidence>
<evidence type="ECO:0000256" key="11">
    <source>
        <dbReference type="HAMAP-Rule" id="MF_01346"/>
    </source>
</evidence>
<keyword evidence="8 11" id="KW-0472">Membrane</keyword>
<dbReference type="GO" id="GO:0043531">
    <property type="term" value="F:ADP binding"/>
    <property type="evidence" value="ECO:0007669"/>
    <property type="project" value="TreeGrafter"/>
</dbReference>
<evidence type="ECO:0000313" key="16">
    <source>
        <dbReference type="Proteomes" id="UP000176997"/>
    </source>
</evidence>
<dbReference type="EMBL" id="MHUS01000016">
    <property type="protein sequence ID" value="OHA80904.1"/>
    <property type="molecule type" value="Genomic_DNA"/>
</dbReference>
<keyword evidence="10 11" id="KW-0066">ATP synthesis</keyword>
<dbReference type="Gene3D" id="1.20.150.20">
    <property type="entry name" value="ATP synthase alpha/beta chain, C-terminal domain"/>
    <property type="match status" value="1"/>
</dbReference>
<comment type="caution">
    <text evidence="15">The sequence shown here is derived from an EMBL/GenBank/DDBJ whole genome shotgun (WGS) entry which is preliminary data.</text>
</comment>
<dbReference type="GO" id="GO:0005524">
    <property type="term" value="F:ATP binding"/>
    <property type="evidence" value="ECO:0007669"/>
    <property type="project" value="UniProtKB-UniRule"/>
</dbReference>
<dbReference type="SUPFAM" id="SSF50615">
    <property type="entry name" value="N-terminal domain of alpha and beta subunits of F1 ATP synthase"/>
    <property type="match status" value="1"/>
</dbReference>
<evidence type="ECO:0000259" key="13">
    <source>
        <dbReference type="Pfam" id="PF00306"/>
    </source>
</evidence>
<dbReference type="FunFam" id="1.20.150.20:FF:000001">
    <property type="entry name" value="ATP synthase subunit alpha"/>
    <property type="match status" value="1"/>
</dbReference>
<dbReference type="InterPro" id="IPR000194">
    <property type="entry name" value="ATPase_F1/V1/A1_a/bsu_nucl-bd"/>
</dbReference>
<dbReference type="InterPro" id="IPR004100">
    <property type="entry name" value="ATPase_F1/V1/A1_a/bsu_N"/>
</dbReference>
<dbReference type="InterPro" id="IPR027417">
    <property type="entry name" value="P-loop_NTPase"/>
</dbReference>
<dbReference type="GO" id="GO:0005886">
    <property type="term" value="C:plasma membrane"/>
    <property type="evidence" value="ECO:0007669"/>
    <property type="project" value="UniProtKB-SubCell"/>
</dbReference>
<protein>
    <recommendedName>
        <fullName evidence="11">ATP synthase subunit alpha</fullName>
        <ecNumber evidence="11">7.1.2.2</ecNumber>
    </recommendedName>
    <alternativeName>
        <fullName evidence="11">ATP synthase F1 sector subunit alpha</fullName>
    </alternativeName>
    <alternativeName>
        <fullName evidence="11">F-ATPase subunit alpha</fullName>
    </alternativeName>
</protein>
<evidence type="ECO:0000256" key="2">
    <source>
        <dbReference type="ARBA" id="ARBA00008936"/>
    </source>
</evidence>
<keyword evidence="7 11" id="KW-0406">Ion transport</keyword>
<comment type="catalytic activity">
    <reaction evidence="11">
        <text>ATP + H2O + 4 H(+)(in) = ADP + phosphate + 5 H(+)(out)</text>
        <dbReference type="Rhea" id="RHEA:57720"/>
        <dbReference type="ChEBI" id="CHEBI:15377"/>
        <dbReference type="ChEBI" id="CHEBI:15378"/>
        <dbReference type="ChEBI" id="CHEBI:30616"/>
        <dbReference type="ChEBI" id="CHEBI:43474"/>
        <dbReference type="ChEBI" id="CHEBI:456216"/>
        <dbReference type="EC" id="7.1.2.2"/>
    </reaction>
</comment>
<dbReference type="HAMAP" id="MF_01346">
    <property type="entry name" value="ATP_synth_alpha_bact"/>
    <property type="match status" value="1"/>
</dbReference>
<feature type="domain" description="ATPase F1/V1/A1 complex alpha/beta subunit nucleotide-binding" evidence="12">
    <location>
        <begin position="160"/>
        <end position="379"/>
    </location>
</feature>
<comment type="function">
    <text evidence="11">Produces ATP from ADP in the presence of a proton gradient across the membrane. The alpha chain is a regulatory subunit.</text>
</comment>
<keyword evidence="6 11" id="KW-1278">Translocase</keyword>
<dbReference type="SUPFAM" id="SSF47917">
    <property type="entry name" value="C-terminal domain of alpha and beta subunits of F1 ATP synthase"/>
    <property type="match status" value="1"/>
</dbReference>
<evidence type="ECO:0000259" key="14">
    <source>
        <dbReference type="Pfam" id="PF02874"/>
    </source>
</evidence>
<name>A0A1G2S703_9BACT</name>
<dbReference type="PANTHER" id="PTHR48082">
    <property type="entry name" value="ATP SYNTHASE SUBUNIT ALPHA, MITOCHONDRIAL"/>
    <property type="match status" value="1"/>
</dbReference>
<dbReference type="Gene3D" id="3.40.50.300">
    <property type="entry name" value="P-loop containing nucleotide triphosphate hydrolases"/>
    <property type="match status" value="1"/>
</dbReference>
<feature type="binding site" evidence="11">
    <location>
        <begin position="180"/>
        <end position="187"/>
    </location>
    <ligand>
        <name>ATP</name>
        <dbReference type="ChEBI" id="CHEBI:30616"/>
    </ligand>
</feature>
<organism evidence="15 16">
    <name type="scientific">Candidatus Yonathbacteria bacterium RIFCSPHIGHO2_01_FULL_51_10</name>
    <dbReference type="NCBI Taxonomy" id="1802723"/>
    <lineage>
        <taxon>Bacteria</taxon>
        <taxon>Candidatus Yonathiibacteriota</taxon>
    </lineage>
</organism>
<evidence type="ECO:0000256" key="8">
    <source>
        <dbReference type="ARBA" id="ARBA00023136"/>
    </source>
</evidence>
<dbReference type="CDD" id="cd18116">
    <property type="entry name" value="ATP-synt_F1_alpha_N"/>
    <property type="match status" value="1"/>
</dbReference>
<dbReference type="InterPro" id="IPR038376">
    <property type="entry name" value="ATP_synth_asu_C_sf"/>
</dbReference>